<dbReference type="AlphaFoldDB" id="A0A365HAB6"/>
<name>A0A365HAB6_9ACTN</name>
<accession>A0A365HAB6</accession>
<reference evidence="1 2" key="1">
    <citation type="submission" date="2018-06" db="EMBL/GenBank/DDBJ databases">
        <title>Actinomadura craniellae sp. nov. isolated from marine sponge Craniella sp.</title>
        <authorList>
            <person name="Li L."/>
            <person name="Xu Q.H."/>
            <person name="Lin H.W."/>
            <person name="Lu Y.H."/>
        </authorList>
    </citation>
    <scope>NUCLEOTIDE SEQUENCE [LARGE SCALE GENOMIC DNA]</scope>
    <source>
        <strain evidence="1 2">LHW63021</strain>
    </source>
</reference>
<protein>
    <submittedName>
        <fullName evidence="1">Uncharacterized protein</fullName>
    </submittedName>
</protein>
<organism evidence="1 2">
    <name type="scientific">Actinomadura craniellae</name>
    <dbReference type="NCBI Taxonomy" id="2231787"/>
    <lineage>
        <taxon>Bacteria</taxon>
        <taxon>Bacillati</taxon>
        <taxon>Actinomycetota</taxon>
        <taxon>Actinomycetes</taxon>
        <taxon>Streptosporangiales</taxon>
        <taxon>Thermomonosporaceae</taxon>
        <taxon>Actinomadura</taxon>
    </lineage>
</organism>
<dbReference type="EMBL" id="QLYX01000003">
    <property type="protein sequence ID" value="RAY15948.1"/>
    <property type="molecule type" value="Genomic_DNA"/>
</dbReference>
<proteinExistence type="predicted"/>
<dbReference type="Proteomes" id="UP000251891">
    <property type="component" value="Unassembled WGS sequence"/>
</dbReference>
<evidence type="ECO:0000313" key="1">
    <source>
        <dbReference type="EMBL" id="RAY15948.1"/>
    </source>
</evidence>
<keyword evidence="2" id="KW-1185">Reference proteome</keyword>
<sequence>MAALRTAGFTIAPPQVQNFPAGGQTAAQAGTALTTLLRAPVAHITLFNIDLDGVHICVLEKHPNGNALLSQGYRGTYLPWWWQGLTRTALPAPVRLALGDDTSDRVLEMEVTDGPIAAHAAALTQVHADYGGEQNLAGTKFNTLTRNLGTLIALDYWGGTPGVARPATVAAWAALPFSPNDSTVIGTSGRAGEVARNTVRAIVTSHAVTGMPHPGDTAAARAALGVPAGDFLTAMVIRSAKHQIDLARYGAAVTAALP</sequence>
<gene>
    <name evidence="1" type="ORF">DPM19_09370</name>
</gene>
<evidence type="ECO:0000313" key="2">
    <source>
        <dbReference type="Proteomes" id="UP000251891"/>
    </source>
</evidence>
<comment type="caution">
    <text evidence="1">The sequence shown here is derived from an EMBL/GenBank/DDBJ whole genome shotgun (WGS) entry which is preliminary data.</text>
</comment>